<evidence type="ECO:0000256" key="2">
    <source>
        <dbReference type="ARBA" id="ARBA00023157"/>
    </source>
</evidence>
<name>A0AAV3ATJ2_PYXAD</name>
<dbReference type="InterPro" id="IPR050514">
    <property type="entry name" value="WAP_four-disulfide_core"/>
</dbReference>
<dbReference type="PROSITE" id="PS51390">
    <property type="entry name" value="WAP"/>
    <property type="match status" value="2"/>
</dbReference>
<feature type="signal peptide" evidence="3">
    <location>
        <begin position="1"/>
        <end position="21"/>
    </location>
</feature>
<dbReference type="GO" id="GO:0045087">
    <property type="term" value="P:innate immune response"/>
    <property type="evidence" value="ECO:0007669"/>
    <property type="project" value="TreeGrafter"/>
</dbReference>
<evidence type="ECO:0000256" key="3">
    <source>
        <dbReference type="SAM" id="SignalP"/>
    </source>
</evidence>
<gene>
    <name evidence="5" type="ORF">GDO54_008260</name>
</gene>
<dbReference type="Proteomes" id="UP001181693">
    <property type="component" value="Unassembled WGS sequence"/>
</dbReference>
<feature type="chain" id="PRO_5043382736" description="WAP domain-containing protein" evidence="3">
    <location>
        <begin position="22"/>
        <end position="217"/>
    </location>
</feature>
<accession>A0AAV3ATJ2</accession>
<dbReference type="PANTHER" id="PTHR19441:SF30">
    <property type="entry name" value="ELAFIN"/>
    <property type="match status" value="1"/>
</dbReference>
<evidence type="ECO:0000313" key="5">
    <source>
        <dbReference type="EMBL" id="DBA27801.1"/>
    </source>
</evidence>
<dbReference type="AlphaFoldDB" id="A0AAV3ATJ2"/>
<dbReference type="GO" id="GO:0019731">
    <property type="term" value="P:antibacterial humoral response"/>
    <property type="evidence" value="ECO:0007669"/>
    <property type="project" value="TreeGrafter"/>
</dbReference>
<dbReference type="SMART" id="SM00217">
    <property type="entry name" value="WAP"/>
    <property type="match status" value="4"/>
</dbReference>
<keyword evidence="6" id="KW-1185">Reference proteome</keyword>
<dbReference type="Pfam" id="PF00095">
    <property type="entry name" value="WAP"/>
    <property type="match status" value="4"/>
</dbReference>
<feature type="domain" description="WAP" evidence="4">
    <location>
        <begin position="24"/>
        <end position="73"/>
    </location>
</feature>
<evidence type="ECO:0000256" key="1">
    <source>
        <dbReference type="ARBA" id="ARBA00022729"/>
    </source>
</evidence>
<dbReference type="InterPro" id="IPR008197">
    <property type="entry name" value="WAP_dom"/>
</dbReference>
<feature type="domain" description="WAP" evidence="4">
    <location>
        <begin position="120"/>
        <end position="168"/>
    </location>
</feature>
<evidence type="ECO:0000313" key="6">
    <source>
        <dbReference type="Proteomes" id="UP001181693"/>
    </source>
</evidence>
<dbReference type="PRINTS" id="PR00003">
    <property type="entry name" value="4DISULPHCORE"/>
</dbReference>
<dbReference type="Gene3D" id="4.10.75.10">
    <property type="entry name" value="Elafin-like"/>
    <property type="match status" value="4"/>
</dbReference>
<evidence type="ECO:0000259" key="4">
    <source>
        <dbReference type="PROSITE" id="PS51390"/>
    </source>
</evidence>
<comment type="caution">
    <text evidence="5">The sequence shown here is derived from an EMBL/GenBank/DDBJ whole genome shotgun (WGS) entry which is preliminary data.</text>
</comment>
<sequence>MKSIQVSLLGLLFCLVTLTTANDKNVKSGVCPPERFLNNNNYPVHSFCQNDTDCPGKQKCCVDNKFKMCNPPARERPGSWSAQTIPTSQRCHDLCTSDSECASGAKCCFKDCGMECLPLLGEKKKFCPSEDIINCVQAERNLCNSDTGCPDDEKCCPYTCANRCQIPLSERSGKCPTDVTNASKDGTRDQHCTSDYDCKKQHKCCGPKGKKKCLRAV</sequence>
<dbReference type="EMBL" id="DYDO01000003">
    <property type="protein sequence ID" value="DBA27801.1"/>
    <property type="molecule type" value="Genomic_DNA"/>
</dbReference>
<dbReference type="GO" id="GO:0004867">
    <property type="term" value="F:serine-type endopeptidase inhibitor activity"/>
    <property type="evidence" value="ECO:0007669"/>
    <property type="project" value="TreeGrafter"/>
</dbReference>
<organism evidence="5 6">
    <name type="scientific">Pyxicephalus adspersus</name>
    <name type="common">African bullfrog</name>
    <dbReference type="NCBI Taxonomy" id="30357"/>
    <lineage>
        <taxon>Eukaryota</taxon>
        <taxon>Metazoa</taxon>
        <taxon>Chordata</taxon>
        <taxon>Craniata</taxon>
        <taxon>Vertebrata</taxon>
        <taxon>Euteleostomi</taxon>
        <taxon>Amphibia</taxon>
        <taxon>Batrachia</taxon>
        <taxon>Anura</taxon>
        <taxon>Neobatrachia</taxon>
        <taxon>Ranoidea</taxon>
        <taxon>Pyxicephalidae</taxon>
        <taxon>Pyxicephalinae</taxon>
        <taxon>Pyxicephalus</taxon>
    </lineage>
</organism>
<dbReference type="SUPFAM" id="SSF57256">
    <property type="entry name" value="Elafin-like"/>
    <property type="match status" value="4"/>
</dbReference>
<dbReference type="InterPro" id="IPR036645">
    <property type="entry name" value="Elafin-like_sf"/>
</dbReference>
<keyword evidence="2" id="KW-1015">Disulfide bond</keyword>
<dbReference type="PANTHER" id="PTHR19441">
    <property type="entry name" value="WHEY ACDIC PROTEIN WAP"/>
    <property type="match status" value="1"/>
</dbReference>
<protein>
    <recommendedName>
        <fullName evidence="4">WAP domain-containing protein</fullName>
    </recommendedName>
</protein>
<dbReference type="GO" id="GO:0005615">
    <property type="term" value="C:extracellular space"/>
    <property type="evidence" value="ECO:0007669"/>
    <property type="project" value="TreeGrafter"/>
</dbReference>
<proteinExistence type="predicted"/>
<keyword evidence="1 3" id="KW-0732">Signal</keyword>
<reference evidence="5" key="1">
    <citation type="thesis" date="2020" institute="ProQuest LLC" country="789 East Eisenhower Parkway, Ann Arbor, MI, USA">
        <title>Comparative Genomics and Chromosome Evolution.</title>
        <authorList>
            <person name="Mudd A.B."/>
        </authorList>
    </citation>
    <scope>NUCLEOTIDE SEQUENCE</scope>
    <source>
        <strain evidence="5">1538</strain>
        <tissue evidence="5">Blood</tissue>
    </source>
</reference>